<keyword evidence="2" id="KW-0560">Oxidoreductase</keyword>
<accession>A0A6J4QI92</accession>
<feature type="non-terminal residue" evidence="2">
    <location>
        <position position="1"/>
    </location>
</feature>
<dbReference type="EMBL" id="CADCVA010000387">
    <property type="protein sequence ID" value="CAA9444224.1"/>
    <property type="molecule type" value="Genomic_DNA"/>
</dbReference>
<organism evidence="2">
    <name type="scientific">uncultured Rubrobacteraceae bacterium</name>
    <dbReference type="NCBI Taxonomy" id="349277"/>
    <lineage>
        <taxon>Bacteria</taxon>
        <taxon>Bacillati</taxon>
        <taxon>Actinomycetota</taxon>
        <taxon>Rubrobacteria</taxon>
        <taxon>Rubrobacterales</taxon>
        <taxon>Rubrobacteraceae</taxon>
        <taxon>environmental samples</taxon>
    </lineage>
</organism>
<feature type="non-terminal residue" evidence="2">
    <location>
        <position position="141"/>
    </location>
</feature>
<evidence type="ECO:0000256" key="1">
    <source>
        <dbReference type="SAM" id="MobiDB-lite"/>
    </source>
</evidence>
<name>A0A6J4QI92_9ACTN</name>
<dbReference type="EC" id="1.8.4.11" evidence="2"/>
<dbReference type="AlphaFoldDB" id="A0A6J4QI92"/>
<gene>
    <name evidence="2" type="ORF">AVDCRST_MAG82-3168</name>
</gene>
<dbReference type="GO" id="GO:0008113">
    <property type="term" value="F:peptide-methionine (S)-S-oxide reductase activity"/>
    <property type="evidence" value="ECO:0007669"/>
    <property type="project" value="UniProtKB-EC"/>
</dbReference>
<reference evidence="2" key="1">
    <citation type="submission" date="2020-02" db="EMBL/GenBank/DDBJ databases">
        <authorList>
            <person name="Meier V. D."/>
        </authorList>
    </citation>
    <scope>NUCLEOTIDE SEQUENCE</scope>
    <source>
        <strain evidence="2">AVDCRST_MAG82</strain>
    </source>
</reference>
<sequence length="141" mass="15493">GGVSRGRGRFRCDFGLHRWSHQRTELRGRVLWRDRPRRGGCGRVRPAEGLLRGASCGLLAEPRSNAAKQAGMGRGHPVPLCDLLPHPRAGSRRQRLEGEGPGALQETHRHRDNASLRVLPGRGIPSTLLREEQAGPLLLAL</sequence>
<feature type="region of interest" description="Disordered" evidence="1">
    <location>
        <begin position="87"/>
        <end position="112"/>
    </location>
</feature>
<protein>
    <submittedName>
        <fullName evidence="2">Peptide-methionine (S)-S-oxide reductase MsrA</fullName>
        <ecNumber evidence="2">1.8.4.11</ecNumber>
    </submittedName>
</protein>
<evidence type="ECO:0000313" key="2">
    <source>
        <dbReference type="EMBL" id="CAA9444224.1"/>
    </source>
</evidence>
<proteinExistence type="predicted"/>